<organism evidence="7 8">
    <name type="scientific">Geodia barretti</name>
    <name type="common">Barrett's horny sponge</name>
    <dbReference type="NCBI Taxonomy" id="519541"/>
    <lineage>
        <taxon>Eukaryota</taxon>
        <taxon>Metazoa</taxon>
        <taxon>Porifera</taxon>
        <taxon>Demospongiae</taxon>
        <taxon>Heteroscleromorpha</taxon>
        <taxon>Tetractinellida</taxon>
        <taxon>Astrophorina</taxon>
        <taxon>Geodiidae</taxon>
        <taxon>Geodia</taxon>
    </lineage>
</organism>
<dbReference type="InterPro" id="IPR008189">
    <property type="entry name" value="rRNA_ssu_MeTfrase_I"/>
</dbReference>
<dbReference type="Gene3D" id="3.30.950.10">
    <property type="entry name" value="Methyltransferase, Cobalt-precorrin-4 Transmethylase, Domain 2"/>
    <property type="match status" value="1"/>
</dbReference>
<dbReference type="GO" id="GO:0032259">
    <property type="term" value="P:methylation"/>
    <property type="evidence" value="ECO:0007669"/>
    <property type="project" value="UniProtKB-KW"/>
</dbReference>
<evidence type="ECO:0000313" key="8">
    <source>
        <dbReference type="Proteomes" id="UP001174909"/>
    </source>
</evidence>
<dbReference type="PANTHER" id="PTHR46111:SF1">
    <property type="entry name" value="RIBOSOMAL RNA SMALL SUBUNIT METHYLTRANSFERASE I"/>
    <property type="match status" value="1"/>
</dbReference>
<dbReference type="CDD" id="cd11648">
    <property type="entry name" value="RsmI"/>
    <property type="match status" value="1"/>
</dbReference>
<comment type="caution">
    <text evidence="7">The sequence shown here is derived from an EMBL/GenBank/DDBJ whole genome shotgun (WGS) entry which is preliminary data.</text>
</comment>
<proteinExistence type="inferred from homology"/>
<reference evidence="7" key="1">
    <citation type="submission" date="2023-03" db="EMBL/GenBank/DDBJ databases">
        <authorList>
            <person name="Steffen K."/>
            <person name="Cardenas P."/>
        </authorList>
    </citation>
    <scope>NUCLEOTIDE SEQUENCE</scope>
</reference>
<evidence type="ECO:0000313" key="7">
    <source>
        <dbReference type="EMBL" id="CAI8044074.1"/>
    </source>
</evidence>
<dbReference type="PANTHER" id="PTHR46111">
    <property type="entry name" value="RIBOSOMAL RNA SMALL SUBUNIT METHYLTRANSFERASE I"/>
    <property type="match status" value="1"/>
</dbReference>
<keyword evidence="4" id="KW-0808">Transferase</keyword>
<dbReference type="AlphaFoldDB" id="A0AA35TA68"/>
<feature type="domain" description="Tetrapyrrole methylase" evidence="6">
    <location>
        <begin position="4"/>
        <end position="201"/>
    </location>
</feature>
<dbReference type="SUPFAM" id="SSF53790">
    <property type="entry name" value="Tetrapyrrole methylase"/>
    <property type="match status" value="1"/>
</dbReference>
<evidence type="ECO:0000256" key="5">
    <source>
        <dbReference type="ARBA" id="ARBA00022691"/>
    </source>
</evidence>
<evidence type="ECO:0000256" key="1">
    <source>
        <dbReference type="ARBA" id="ARBA00022490"/>
    </source>
</evidence>
<dbReference type="InterPro" id="IPR014777">
    <property type="entry name" value="4pyrrole_Mease_sub1"/>
</dbReference>
<evidence type="ECO:0000256" key="3">
    <source>
        <dbReference type="ARBA" id="ARBA00022603"/>
    </source>
</evidence>
<dbReference type="FunFam" id="3.40.1010.10:FF:000007">
    <property type="entry name" value="Ribosomal RNA small subunit methyltransferase I"/>
    <property type="match status" value="1"/>
</dbReference>
<dbReference type="Gene3D" id="3.40.1010.10">
    <property type="entry name" value="Cobalt-precorrin-4 Transmethylase, Domain 1"/>
    <property type="match status" value="1"/>
</dbReference>
<keyword evidence="8" id="KW-1185">Reference proteome</keyword>
<dbReference type="InterPro" id="IPR035996">
    <property type="entry name" value="4pyrrol_Methylase_sf"/>
</dbReference>
<dbReference type="GO" id="GO:0008168">
    <property type="term" value="F:methyltransferase activity"/>
    <property type="evidence" value="ECO:0007669"/>
    <property type="project" value="UniProtKB-KW"/>
</dbReference>
<dbReference type="InterPro" id="IPR014776">
    <property type="entry name" value="4pyrrole_Mease_sub2"/>
</dbReference>
<evidence type="ECO:0000256" key="2">
    <source>
        <dbReference type="ARBA" id="ARBA00022552"/>
    </source>
</evidence>
<protein>
    <submittedName>
        <fullName evidence="7">Ribosomal RNA small subunit methyltransferase I</fullName>
    </submittedName>
</protein>
<dbReference type="GO" id="GO:0006364">
    <property type="term" value="P:rRNA processing"/>
    <property type="evidence" value="ECO:0007669"/>
    <property type="project" value="UniProtKB-KW"/>
</dbReference>
<gene>
    <name evidence="7" type="ORF">GBAR_LOCUS24464</name>
</gene>
<dbReference type="Pfam" id="PF00590">
    <property type="entry name" value="TP_methylase"/>
    <property type="match status" value="1"/>
</dbReference>
<name>A0AA35TA68_GEOBA</name>
<accession>A0AA35TA68</accession>
<dbReference type="EMBL" id="CASHTH010003372">
    <property type="protein sequence ID" value="CAI8044074.1"/>
    <property type="molecule type" value="Genomic_DNA"/>
</dbReference>
<dbReference type="Proteomes" id="UP001174909">
    <property type="component" value="Unassembled WGS sequence"/>
</dbReference>
<dbReference type="InterPro" id="IPR000878">
    <property type="entry name" value="4pyrrol_Mease"/>
</dbReference>
<keyword evidence="5" id="KW-0949">S-adenosyl-L-methionine</keyword>
<evidence type="ECO:0000259" key="6">
    <source>
        <dbReference type="Pfam" id="PF00590"/>
    </source>
</evidence>
<keyword evidence="1" id="KW-0963">Cytoplasm</keyword>
<keyword evidence="3 7" id="KW-0489">Methyltransferase</keyword>
<keyword evidence="2" id="KW-0698">rRNA processing</keyword>
<dbReference type="FunFam" id="3.30.950.10:FF:000002">
    <property type="entry name" value="Ribosomal RNA small subunit methyltransferase I"/>
    <property type="match status" value="1"/>
</dbReference>
<dbReference type="HAMAP" id="MF_01877">
    <property type="entry name" value="16SrRNA_methyltr_I"/>
    <property type="match status" value="1"/>
</dbReference>
<sequence>MPVLYIVSTPIGNLEDITLRALRVLREVGMIAAEDTRVTRKLLSHYDIHSRLTSFNEHNQSARLPELLTILQANDVALVCDAGTPGVNDPGRALVQSASDKGIEVVVIPGASAVTSAVAVSGLVEEAFFYLGFLPRKKGERKALLASLALENRPTISFESPRRLQQSLKDILETIGDRRIAVCREMTKLHEEVFRGTVSEAIEHFEQPRGEFTLVIEGKATGKQDDTDAEELALSLLDGLRVQGAGARHAVEHVTAVTGLSRRQVYRMWLDGIASTHHSGTQ</sequence>
<evidence type="ECO:0000256" key="4">
    <source>
        <dbReference type="ARBA" id="ARBA00022679"/>
    </source>
</evidence>
<dbReference type="PIRSF" id="PIRSF005917">
    <property type="entry name" value="MTase_YraL"/>
    <property type="match status" value="1"/>
</dbReference>
<dbReference type="NCBIfam" id="TIGR00096">
    <property type="entry name" value="16S rRNA (cytidine(1402)-2'-O)-methyltransferase"/>
    <property type="match status" value="1"/>
</dbReference>